<name>A0A0F4LVG6_9LACO</name>
<keyword evidence="3" id="KW-0694">RNA-binding</keyword>
<evidence type="ECO:0000313" key="4">
    <source>
        <dbReference type="EMBL" id="KJY62368.1"/>
    </source>
</evidence>
<evidence type="ECO:0000256" key="1">
    <source>
        <dbReference type="ARBA" id="ARBA00022598"/>
    </source>
</evidence>
<dbReference type="GO" id="GO:0016740">
    <property type="term" value="F:transferase activity"/>
    <property type="evidence" value="ECO:0007669"/>
    <property type="project" value="UniProtKB-KW"/>
</dbReference>
<comment type="caution">
    <text evidence="3">Lacks conserved residue(s) required for the propagation of feature annotation.</text>
</comment>
<dbReference type="PATRIC" id="fig|1218492.5.peg.698"/>
<feature type="binding site" evidence="3">
    <location>
        <position position="178"/>
    </location>
    <ligand>
        <name>ATP</name>
        <dbReference type="ChEBI" id="CHEBI:30616"/>
    </ligand>
</feature>
<comment type="caution">
    <text evidence="4">The sequence shown here is derived from an EMBL/GenBank/DDBJ whole genome shotgun (WGS) entry which is preliminary data.</text>
</comment>
<comment type="function">
    <text evidence="3">Catalyzes the formation of N(4)-acetylcytidine (ac(4)C) at the wobble position of elongator tRNA(Met), using acetate and ATP as substrates. First activates an acetate ion to form acetyladenylate (Ac-AMP) and then transfers the acetyl group to tRNA to form ac(4)C34.</text>
</comment>
<reference evidence="4 5" key="1">
    <citation type="submission" date="2015-01" db="EMBL/GenBank/DDBJ databases">
        <title>Comparative genomics of the lactic acid bacteria isolated from the honey bee gut.</title>
        <authorList>
            <person name="Ellegaard K.M."/>
            <person name="Tamarit D."/>
            <person name="Javelind E."/>
            <person name="Olofsson T."/>
            <person name="Andersson S.G."/>
            <person name="Vasquez A."/>
        </authorList>
    </citation>
    <scope>NUCLEOTIDE SEQUENCE [LARGE SCALE GENOMIC DNA]</scope>
    <source>
        <strain evidence="4 5">Bin4</strain>
    </source>
</reference>
<keyword evidence="3" id="KW-0067">ATP-binding</keyword>
<dbReference type="GO" id="GO:0016879">
    <property type="term" value="F:ligase activity, forming carbon-nitrogen bonds"/>
    <property type="evidence" value="ECO:0007669"/>
    <property type="project" value="UniProtKB-UniRule"/>
</dbReference>
<dbReference type="EC" id="6.3.4.-" evidence="3"/>
<dbReference type="GO" id="GO:0005737">
    <property type="term" value="C:cytoplasm"/>
    <property type="evidence" value="ECO:0007669"/>
    <property type="project" value="UniProtKB-SubCell"/>
</dbReference>
<keyword evidence="3" id="KW-0820">tRNA-binding</keyword>
<comment type="catalytic activity">
    <reaction evidence="3">
        <text>cytidine(34) in elongator tRNA(Met) + acetate + ATP = N(4)-acetylcytidine(34) in elongator tRNA(Met) + AMP + diphosphate</text>
        <dbReference type="Rhea" id="RHEA:58144"/>
        <dbReference type="Rhea" id="RHEA-COMP:10693"/>
        <dbReference type="Rhea" id="RHEA-COMP:10694"/>
        <dbReference type="ChEBI" id="CHEBI:30089"/>
        <dbReference type="ChEBI" id="CHEBI:30616"/>
        <dbReference type="ChEBI" id="CHEBI:33019"/>
        <dbReference type="ChEBI" id="CHEBI:74900"/>
        <dbReference type="ChEBI" id="CHEBI:82748"/>
        <dbReference type="ChEBI" id="CHEBI:456215"/>
    </reaction>
</comment>
<sequence>MKIFGVIAEYNPLHKGHLWQLQQIRHQFQPDVLLVVMSGNFVQRGDLAIVDKWQRTQMALAAGVDLVMELPLYGSIQAANLFALAAVQILQALAVTDLVFGTESPDLDYYGTARKIRTLTTNSAAFSDYRNTYATQYNQIIEQNLSLDMTKPNQMLGLAYAQAAQTLKYPLALHALPRTGAVDHDQAHLQGEFASASAIRQALLQQQPYQQALPASSEQILQTSRIISWKDFFPFLKYQLLTTNLKQLGQIYQMNEGLQYKLQQEILQVNNFSDFLYAIKSKRYTFARLRRVCLYTLLNLTTTQMQQMWQHPYLHVLGFNRVGQQYLHQIKKHAPWPLISNVNQTLGNRTGLMARAVQADQILNLLAVNEQNFGRHPIIWRK</sequence>
<dbReference type="RefSeq" id="WP_046316033.1">
    <property type="nucleotide sequence ID" value="NZ_JBHSZT010000001.1"/>
</dbReference>
<evidence type="ECO:0000256" key="2">
    <source>
        <dbReference type="ARBA" id="ARBA00022694"/>
    </source>
</evidence>
<dbReference type="NCBIfam" id="NF010191">
    <property type="entry name" value="PRK13670.1"/>
    <property type="match status" value="1"/>
</dbReference>
<feature type="binding site" evidence="3">
    <location>
        <position position="101"/>
    </location>
    <ligand>
        <name>ATP</name>
        <dbReference type="ChEBI" id="CHEBI:30616"/>
    </ligand>
</feature>
<keyword evidence="3" id="KW-0547">Nucleotide-binding</keyword>
<comment type="similarity">
    <text evidence="3">Belongs to the TmcAL family.</text>
</comment>
<dbReference type="GO" id="GO:0005524">
    <property type="term" value="F:ATP binding"/>
    <property type="evidence" value="ECO:0007669"/>
    <property type="project" value="UniProtKB-KW"/>
</dbReference>
<dbReference type="GO" id="GO:0006400">
    <property type="term" value="P:tRNA modification"/>
    <property type="evidence" value="ECO:0007669"/>
    <property type="project" value="UniProtKB-UniRule"/>
</dbReference>
<gene>
    <name evidence="3" type="primary">tmcAL</name>
    <name evidence="4" type="ORF">JG30_05720</name>
</gene>
<keyword evidence="3" id="KW-0963">Cytoplasm</keyword>
<dbReference type="SUPFAM" id="SSF52374">
    <property type="entry name" value="Nucleotidylyl transferase"/>
    <property type="match status" value="1"/>
</dbReference>
<evidence type="ECO:0000313" key="5">
    <source>
        <dbReference type="Proteomes" id="UP000033558"/>
    </source>
</evidence>
<dbReference type="Gene3D" id="3.40.50.620">
    <property type="entry name" value="HUPs"/>
    <property type="match status" value="1"/>
</dbReference>
<dbReference type="PANTHER" id="PTHR37825:SF1">
    <property type="entry name" value="TRNA(MET) CYTIDINE ACETATE LIGASE"/>
    <property type="match status" value="1"/>
</dbReference>
<keyword evidence="4" id="KW-0808">Transferase</keyword>
<proteinExistence type="inferred from homology"/>
<keyword evidence="5" id="KW-1185">Reference proteome</keyword>
<protein>
    <recommendedName>
        <fullName evidence="3">tRNA(Met) cytidine acetate ligase</fullName>
        <ecNumber evidence="3">6.3.4.-</ecNumber>
    </recommendedName>
</protein>
<comment type="subcellular location">
    <subcellularLocation>
        <location evidence="3">Cytoplasm</location>
    </subcellularLocation>
</comment>
<keyword evidence="1 3" id="KW-0436">Ligase</keyword>
<dbReference type="AlphaFoldDB" id="A0A0F4LVG6"/>
<dbReference type="HAMAP" id="MF_01539">
    <property type="entry name" value="TmcAL"/>
    <property type="match status" value="1"/>
</dbReference>
<dbReference type="InterPro" id="IPR008513">
    <property type="entry name" value="tRNA(Met)_cyd_acetate_ligase"/>
</dbReference>
<feature type="binding site" evidence="3">
    <location>
        <position position="153"/>
    </location>
    <ligand>
        <name>ATP</name>
        <dbReference type="ChEBI" id="CHEBI:30616"/>
    </ligand>
</feature>
<dbReference type="EMBL" id="JXJQ01000006">
    <property type="protein sequence ID" value="KJY62368.1"/>
    <property type="molecule type" value="Genomic_DNA"/>
</dbReference>
<accession>A0A0F4LVG6</accession>
<dbReference type="Proteomes" id="UP000033558">
    <property type="component" value="Unassembled WGS sequence"/>
</dbReference>
<keyword evidence="2 3" id="KW-0819">tRNA processing</keyword>
<dbReference type="InterPro" id="IPR014729">
    <property type="entry name" value="Rossmann-like_a/b/a_fold"/>
</dbReference>
<feature type="binding site" evidence="3">
    <location>
        <begin position="7"/>
        <end position="20"/>
    </location>
    <ligand>
        <name>ATP</name>
        <dbReference type="ChEBI" id="CHEBI:30616"/>
    </ligand>
</feature>
<dbReference type="PANTHER" id="PTHR37825">
    <property type="entry name" value="TRNA(MET) CYTIDINE ACETATE LIGASE"/>
    <property type="match status" value="1"/>
</dbReference>
<evidence type="ECO:0000256" key="3">
    <source>
        <dbReference type="HAMAP-Rule" id="MF_01539"/>
    </source>
</evidence>
<dbReference type="GO" id="GO:0000049">
    <property type="term" value="F:tRNA binding"/>
    <property type="evidence" value="ECO:0007669"/>
    <property type="project" value="UniProtKB-KW"/>
</dbReference>
<dbReference type="HOGENOM" id="CLU_038915_0_2_9"/>
<organism evidence="4 5">
    <name type="scientific">Bombilactobacillus mellifer</name>
    <dbReference type="NCBI Taxonomy" id="1218492"/>
    <lineage>
        <taxon>Bacteria</taxon>
        <taxon>Bacillati</taxon>
        <taxon>Bacillota</taxon>
        <taxon>Bacilli</taxon>
        <taxon>Lactobacillales</taxon>
        <taxon>Lactobacillaceae</taxon>
        <taxon>Bombilactobacillus</taxon>
    </lineage>
</organism>
<dbReference type="Pfam" id="PF05636">
    <property type="entry name" value="HIGH_NTase1"/>
    <property type="match status" value="1"/>
</dbReference>
<dbReference type="STRING" id="1218492.JG30_05720"/>